<accession>A0ABQ7I0Z9</accession>
<dbReference type="InterPro" id="IPR057991">
    <property type="entry name" value="TPR_TAF2_C"/>
</dbReference>
<dbReference type="Gene3D" id="1.20.920.10">
    <property type="entry name" value="Bromodomain-like"/>
    <property type="match status" value="1"/>
</dbReference>
<dbReference type="InterPro" id="IPR001487">
    <property type="entry name" value="Bromodomain"/>
</dbReference>
<reference evidence="4 5" key="1">
    <citation type="submission" date="2019-01" db="EMBL/GenBank/DDBJ databases">
        <title>Genomes sequencing and comparative genomics of infectious freshwater microsporidia, Cucumispora dikerogammari and Thelohania contejeani.</title>
        <authorList>
            <person name="Cormier A."/>
            <person name="Giraud I."/>
            <person name="Wattier R."/>
            <person name="Teixeira M."/>
            <person name="Grandjean F."/>
            <person name="Rigaud T."/>
            <person name="Cordaux R."/>
        </authorList>
    </citation>
    <scope>NUCLEOTIDE SEQUENCE [LARGE SCALE GENOMIC DNA]</scope>
    <source>
        <strain evidence="4">T1</strain>
        <tissue evidence="4">Spores</tissue>
    </source>
</reference>
<name>A0ABQ7I0Z9_9MICR</name>
<dbReference type="InterPro" id="IPR037813">
    <property type="entry name" value="TAF2"/>
</dbReference>
<dbReference type="InterPro" id="IPR057345">
    <property type="entry name" value="Ig-like_TAF2"/>
</dbReference>
<evidence type="ECO:0000259" key="3">
    <source>
        <dbReference type="PROSITE" id="PS50014"/>
    </source>
</evidence>
<dbReference type="PANTHER" id="PTHR15137">
    <property type="entry name" value="TRANSCRIPTION INITIATION FACTOR TFIID"/>
    <property type="match status" value="1"/>
</dbReference>
<dbReference type="SMART" id="SM00297">
    <property type="entry name" value="BROMO"/>
    <property type="match status" value="1"/>
</dbReference>
<dbReference type="PANTHER" id="PTHR15137:SF9">
    <property type="entry name" value="TRANSCRIPTION INITIATION FACTOR TFIID SUBUNIT 2"/>
    <property type="match status" value="1"/>
</dbReference>
<evidence type="ECO:0000256" key="2">
    <source>
        <dbReference type="PROSITE-ProRule" id="PRU00035"/>
    </source>
</evidence>
<dbReference type="PRINTS" id="PR00503">
    <property type="entry name" value="BROMODOMAIN"/>
</dbReference>
<evidence type="ECO:0000313" key="5">
    <source>
        <dbReference type="Proteomes" id="UP001516464"/>
    </source>
</evidence>
<comment type="caution">
    <text evidence="4">The sequence shown here is derived from an EMBL/GenBank/DDBJ whole genome shotgun (WGS) entry which is preliminary data.</text>
</comment>
<dbReference type="Pfam" id="PF25577">
    <property type="entry name" value="TPR_TAF2_C"/>
    <property type="match status" value="1"/>
</dbReference>
<evidence type="ECO:0000256" key="1">
    <source>
        <dbReference type="ARBA" id="ARBA00023117"/>
    </source>
</evidence>
<dbReference type="InterPro" id="IPR036427">
    <property type="entry name" value="Bromodomain-like_sf"/>
</dbReference>
<evidence type="ECO:0000313" key="4">
    <source>
        <dbReference type="EMBL" id="KAF7684111.1"/>
    </source>
</evidence>
<dbReference type="SUPFAM" id="SSF47370">
    <property type="entry name" value="Bromodomain"/>
    <property type="match status" value="1"/>
</dbReference>
<dbReference type="InterPro" id="IPR027268">
    <property type="entry name" value="Peptidase_M4/M1_CTD_sf"/>
</dbReference>
<proteinExistence type="predicted"/>
<dbReference type="CDD" id="cd04369">
    <property type="entry name" value="Bromodomain"/>
    <property type="match status" value="1"/>
</dbReference>
<feature type="domain" description="Bromo" evidence="3">
    <location>
        <begin position="1067"/>
        <end position="1139"/>
    </location>
</feature>
<dbReference type="PROSITE" id="PS50014">
    <property type="entry name" value="BROMODOMAIN_2"/>
    <property type="match status" value="1"/>
</dbReference>
<dbReference type="Pfam" id="PF25316">
    <property type="entry name" value="TAF2_3rd"/>
    <property type="match status" value="1"/>
</dbReference>
<gene>
    <name evidence="4" type="primary">taf2</name>
    <name evidence="4" type="ORF">TCON_0691</name>
</gene>
<dbReference type="Pfam" id="PF00439">
    <property type="entry name" value="Bromodomain"/>
    <property type="match status" value="1"/>
</dbReference>
<organism evidence="4 5">
    <name type="scientific">Astathelohania contejeani</name>
    <dbReference type="NCBI Taxonomy" id="164912"/>
    <lineage>
        <taxon>Eukaryota</taxon>
        <taxon>Fungi</taxon>
        <taxon>Fungi incertae sedis</taxon>
        <taxon>Microsporidia</taxon>
        <taxon>Astathelohaniidae</taxon>
        <taxon>Astathelohania</taxon>
    </lineage>
</organism>
<sequence>MENLTVNHQKNVYYLSPDKHIYYGYIETSIINHGSSTITYNVSALEIENVEILFMAEKKDLEFVIITPNEIIDEYQNNFDKGMWERIINKPTQLVINLPVDYNELTIRIKYHPSTNNTAVYYHHQIIPNDKHREIVAHNRMLESTMAHAIFPSVIGNIRRYSWELIYILDASDCSVISPGIFRGIRESGTATLHAYTLEDAHPGCINFCAGSYETHELIQGDDSKLAYVPINTKSIDLKEMGNDLNNLIRYLEYFIQKEYPSKQLRIALTRDESTPTMGEDTAILPLSLIPPSTSIDESFLVKRMYAQISVSQYIPVKLTTPEYTDQWLSTGLHEYLINHCLRYVLGTNDFLYSVHKSIEYIANHDIREQPLYSSKRNCYTGKFFVEKAWLVFQVLEHNLSRAFLQKIIMMALKKRMNTADFVGAVIDMTGKDLHRFFDTYVFKPGIVILHCRFEIEKKKNQVDVFIRQKGTSILRDANKYYTGTLLVRAHEIEGVFDHPFELIEEGAIGTFFYHTRTKRTKKKQDEDTMPLLWVRIDPACEFLGLIILDQPEIMSIEQLLNEKSVAGQLSALRTLHSTPNACTALERVIADNHCFYKIRIESLYALSRSINGDFFGFQRLIQYFVRKYCIQGSTLVRPCDFSSSFASYFIERHLILALSVASPETVKNFEGRDVQTKCIISAFLLNLLRYHDNTANPFNDGPLLGAAIEALTYPLCSKGMDISPFIREIERFKRLDLIFPSHGNRVTTACVYALARLGVYGLIRLDKDVLHGLTGPANFISVRVAAIEALLTNYYQEDLPFLLGLIQTEPRRMKIEILTRMSSLAGTKRFEFIDYLFMHRNKLFEYLKLYSGDYELSSLIIELIYYIEGAVRRDEEGIVEEHELSSDEGVKVKLKIKREDGIVRLKINPKLYKEIKNNKTVNKKNKEKSEIKLKINSKIKLKIQKKNHTNDIIISTNDITPTNDINELIINSLPHKKTINSFILKESKKHKFFDFEPLTLDDKNVNIEESLTFVLTFSKMNSVIYNSTKACYKVYESLVRKMIPFPEYVSLIKNPEAILSEMERIYALDSAIPFRFPVPYKEWGLDKYVDIVRHPVDLGTLIESIRNGGCRTWEYLYLEYKRIFLNCKRFNASGSDIYNSACILEGELRNVSLCEKVKTRDIICSIMKMVFPQYFKFFEFNTFGEVEEECKKIEEEYKRVYGTRSSEWKEFCELKTKFRKEFHKYFPGVLY</sequence>
<protein>
    <submittedName>
        <fullName evidence="4">Transcription initiation factor TFIID subunit 2</fullName>
    </submittedName>
</protein>
<dbReference type="Proteomes" id="UP001516464">
    <property type="component" value="Unassembled WGS sequence"/>
</dbReference>
<keyword evidence="1 2" id="KW-0103">Bromodomain</keyword>
<dbReference type="EMBL" id="SBIQ01000029">
    <property type="protein sequence ID" value="KAF7684111.1"/>
    <property type="molecule type" value="Genomic_DNA"/>
</dbReference>
<dbReference type="Gene3D" id="1.10.390.10">
    <property type="entry name" value="Neutral Protease Domain 2"/>
    <property type="match status" value="1"/>
</dbReference>
<keyword evidence="5" id="KW-1185">Reference proteome</keyword>